<protein>
    <recommendedName>
        <fullName evidence="4">Phosphatidylethanolamine-binding protein</fullName>
    </recommendedName>
</protein>
<dbReference type="CDD" id="cd00866">
    <property type="entry name" value="PEBP_euk"/>
    <property type="match status" value="1"/>
</dbReference>
<reference evidence="1" key="3">
    <citation type="submission" date="2010-09" db="EMBL/GenBank/DDBJ databases">
        <title>Annotation of Gaeumannomyces graminis var. tritici R3-111a-1.</title>
        <authorList>
            <consortium name="The Broad Institute Genome Sequencing Platform"/>
            <person name="Ma L.-J."/>
            <person name="Dead R."/>
            <person name="Young S.K."/>
            <person name="Zeng Q."/>
            <person name="Gargeya S."/>
            <person name="Fitzgerald M."/>
            <person name="Haas B."/>
            <person name="Abouelleil A."/>
            <person name="Alvarado L."/>
            <person name="Arachchi H.M."/>
            <person name="Berlin A."/>
            <person name="Brown A."/>
            <person name="Chapman S.B."/>
            <person name="Chen Z."/>
            <person name="Dunbar C."/>
            <person name="Freedman E."/>
            <person name="Gearin G."/>
            <person name="Gellesch M."/>
            <person name="Goldberg J."/>
            <person name="Griggs A."/>
            <person name="Gujja S."/>
            <person name="Heiman D."/>
            <person name="Howarth C."/>
            <person name="Larson L."/>
            <person name="Lui A."/>
            <person name="MacDonald P.J.P."/>
            <person name="Mehta T."/>
            <person name="Montmayeur A."/>
            <person name="Murphy C."/>
            <person name="Neiman D."/>
            <person name="Pearson M."/>
            <person name="Priest M."/>
            <person name="Roberts A."/>
            <person name="Saif S."/>
            <person name="Shea T."/>
            <person name="Shenoy N."/>
            <person name="Sisk P."/>
            <person name="Stolte C."/>
            <person name="Sykes S."/>
            <person name="Yandava C."/>
            <person name="Wortman J."/>
            <person name="Nusbaum C."/>
            <person name="Birren B."/>
        </authorList>
    </citation>
    <scope>NUCLEOTIDE SEQUENCE</scope>
    <source>
        <strain evidence="1">R3-111a-1</strain>
    </source>
</reference>
<evidence type="ECO:0008006" key="4">
    <source>
        <dbReference type="Google" id="ProtNLM"/>
    </source>
</evidence>
<reference evidence="3" key="1">
    <citation type="submission" date="2010-07" db="EMBL/GenBank/DDBJ databases">
        <title>The genome sequence of Gaeumannomyces graminis var. tritici strain R3-111a-1.</title>
        <authorList>
            <consortium name="The Broad Institute Genome Sequencing Platform"/>
            <person name="Ma L.-J."/>
            <person name="Dead R."/>
            <person name="Young S."/>
            <person name="Zeng Q."/>
            <person name="Koehrsen M."/>
            <person name="Alvarado L."/>
            <person name="Berlin A."/>
            <person name="Chapman S.B."/>
            <person name="Chen Z."/>
            <person name="Freedman E."/>
            <person name="Gellesch M."/>
            <person name="Goldberg J."/>
            <person name="Griggs A."/>
            <person name="Gujja S."/>
            <person name="Heilman E.R."/>
            <person name="Heiman D."/>
            <person name="Hepburn T."/>
            <person name="Howarth C."/>
            <person name="Jen D."/>
            <person name="Larson L."/>
            <person name="Mehta T."/>
            <person name="Neiman D."/>
            <person name="Pearson M."/>
            <person name="Roberts A."/>
            <person name="Saif S."/>
            <person name="Shea T."/>
            <person name="Shenoy N."/>
            <person name="Sisk P."/>
            <person name="Stolte C."/>
            <person name="Sykes S."/>
            <person name="Walk T."/>
            <person name="White J."/>
            <person name="Yandava C."/>
            <person name="Haas B."/>
            <person name="Nusbaum C."/>
            <person name="Birren B."/>
        </authorList>
    </citation>
    <scope>NUCLEOTIDE SEQUENCE [LARGE SCALE GENOMIC DNA]</scope>
    <source>
        <strain evidence="3">R3-111a-1</strain>
    </source>
</reference>
<name>J3P5I2_GAET3</name>
<evidence type="ECO:0000313" key="1">
    <source>
        <dbReference type="EMBL" id="EJT74933.1"/>
    </source>
</evidence>
<dbReference type="Proteomes" id="UP000006039">
    <property type="component" value="Unassembled WGS sequence"/>
</dbReference>
<reference evidence="1" key="2">
    <citation type="submission" date="2010-07" db="EMBL/GenBank/DDBJ databases">
        <authorList>
            <consortium name="The Broad Institute Genome Sequencing Platform"/>
            <consortium name="Broad Institute Genome Sequencing Center for Infectious Disease"/>
            <person name="Ma L.-J."/>
            <person name="Dead R."/>
            <person name="Young S."/>
            <person name="Zeng Q."/>
            <person name="Koehrsen M."/>
            <person name="Alvarado L."/>
            <person name="Berlin A."/>
            <person name="Chapman S.B."/>
            <person name="Chen Z."/>
            <person name="Freedman E."/>
            <person name="Gellesch M."/>
            <person name="Goldberg J."/>
            <person name="Griggs A."/>
            <person name="Gujja S."/>
            <person name="Heilman E.R."/>
            <person name="Heiman D."/>
            <person name="Hepburn T."/>
            <person name="Howarth C."/>
            <person name="Jen D."/>
            <person name="Larson L."/>
            <person name="Mehta T."/>
            <person name="Neiman D."/>
            <person name="Pearson M."/>
            <person name="Roberts A."/>
            <person name="Saif S."/>
            <person name="Shea T."/>
            <person name="Shenoy N."/>
            <person name="Sisk P."/>
            <person name="Stolte C."/>
            <person name="Sykes S."/>
            <person name="Walk T."/>
            <person name="White J."/>
            <person name="Yandava C."/>
            <person name="Haas B."/>
            <person name="Nusbaum C."/>
            <person name="Birren B."/>
        </authorList>
    </citation>
    <scope>NUCLEOTIDE SEQUENCE</scope>
    <source>
        <strain evidence="1">R3-111a-1</strain>
    </source>
</reference>
<dbReference type="GeneID" id="20349229"/>
<keyword evidence="3" id="KW-1185">Reference proteome</keyword>
<dbReference type="GO" id="GO:0046578">
    <property type="term" value="P:regulation of Ras protein signal transduction"/>
    <property type="evidence" value="ECO:0007669"/>
    <property type="project" value="TreeGrafter"/>
</dbReference>
<dbReference type="Gene3D" id="3.90.280.10">
    <property type="entry name" value="PEBP-like"/>
    <property type="match status" value="1"/>
</dbReference>
<dbReference type="InterPro" id="IPR036610">
    <property type="entry name" value="PEBP-like_sf"/>
</dbReference>
<dbReference type="PANTHER" id="PTHR11362">
    <property type="entry name" value="PHOSPHATIDYLETHANOLAMINE-BINDING PROTEIN"/>
    <property type="match status" value="1"/>
</dbReference>
<dbReference type="VEuPathDB" id="FungiDB:GGTG_08771"/>
<gene>
    <name evidence="2" type="primary">20349229</name>
    <name evidence="1" type="ORF">GGTG_08771</name>
</gene>
<dbReference type="OrthoDB" id="2506647at2759"/>
<organism evidence="1">
    <name type="scientific">Gaeumannomyces tritici (strain R3-111a-1)</name>
    <name type="common">Wheat and barley take-all root rot fungus</name>
    <name type="synonym">Gaeumannomyces graminis var. tritici</name>
    <dbReference type="NCBI Taxonomy" id="644352"/>
    <lineage>
        <taxon>Eukaryota</taxon>
        <taxon>Fungi</taxon>
        <taxon>Dikarya</taxon>
        <taxon>Ascomycota</taxon>
        <taxon>Pezizomycotina</taxon>
        <taxon>Sordariomycetes</taxon>
        <taxon>Sordariomycetidae</taxon>
        <taxon>Magnaporthales</taxon>
        <taxon>Magnaporthaceae</taxon>
        <taxon>Gaeumannomyces</taxon>
    </lineage>
</organism>
<dbReference type="RefSeq" id="XP_009224877.1">
    <property type="nucleotide sequence ID" value="XM_009226613.1"/>
</dbReference>
<reference evidence="2" key="5">
    <citation type="submission" date="2018-04" db="UniProtKB">
        <authorList>
            <consortium name="EnsemblFungi"/>
        </authorList>
    </citation>
    <scope>IDENTIFICATION</scope>
    <source>
        <strain evidence="2">R3-111a-1</strain>
    </source>
</reference>
<dbReference type="EMBL" id="GL385398">
    <property type="protein sequence ID" value="EJT74933.1"/>
    <property type="molecule type" value="Genomic_DNA"/>
</dbReference>
<dbReference type="GO" id="GO:0030162">
    <property type="term" value="P:regulation of proteolysis"/>
    <property type="evidence" value="ECO:0007669"/>
    <property type="project" value="TreeGrafter"/>
</dbReference>
<dbReference type="GO" id="GO:0005543">
    <property type="term" value="F:phospholipid binding"/>
    <property type="evidence" value="ECO:0007669"/>
    <property type="project" value="TreeGrafter"/>
</dbReference>
<dbReference type="SUPFAM" id="SSF49777">
    <property type="entry name" value="PEBP-like"/>
    <property type="match status" value="1"/>
</dbReference>
<evidence type="ECO:0000313" key="3">
    <source>
        <dbReference type="Proteomes" id="UP000006039"/>
    </source>
</evidence>
<dbReference type="AlphaFoldDB" id="J3P5I2"/>
<dbReference type="HOGENOM" id="CLU_043994_3_1_1"/>
<evidence type="ECO:0000313" key="2">
    <source>
        <dbReference type="EnsemblFungi" id="EJT74933"/>
    </source>
</evidence>
<sequence>MPFDAQAVVDSISRAGLAPGATPLIPADFEPTTELSVVYGGAKPSRWATSSGPASSGAATYTLLLVDPDAPYPDDTQFANWRHWVVTGLRPTTGASAAGDAAAAGVTLTAYLGPGPKDDSEPHRYLFQLFKEPEGGLGALTKADVGGEEFVDRRSFDSPAWAARHGLELVALNWMLCAADAWEQK</sequence>
<dbReference type="Pfam" id="PF01161">
    <property type="entry name" value="PBP"/>
    <property type="match status" value="1"/>
</dbReference>
<dbReference type="STRING" id="644352.J3P5I2"/>
<dbReference type="PANTHER" id="PTHR11362:SF85">
    <property type="entry name" value="INHIBITOR (TFS1), PUTATIVE (AFU_ORTHOLOGUE AFUA_4G08120)-RELATED"/>
    <property type="match status" value="1"/>
</dbReference>
<dbReference type="InterPro" id="IPR008914">
    <property type="entry name" value="PEBP"/>
</dbReference>
<dbReference type="eggNOG" id="KOG3346">
    <property type="taxonomic scope" value="Eukaryota"/>
</dbReference>
<proteinExistence type="predicted"/>
<dbReference type="EnsemblFungi" id="EJT74933">
    <property type="protein sequence ID" value="EJT74933"/>
    <property type="gene ID" value="GGTG_08771"/>
</dbReference>
<accession>J3P5I2</accession>
<dbReference type="InterPro" id="IPR035810">
    <property type="entry name" value="PEBP_euk"/>
</dbReference>
<reference evidence="2" key="4">
    <citation type="journal article" date="2015" name="G3 (Bethesda)">
        <title>Genome sequences of three phytopathogenic species of the Magnaporthaceae family of fungi.</title>
        <authorList>
            <person name="Okagaki L.H."/>
            <person name="Nunes C.C."/>
            <person name="Sailsbery J."/>
            <person name="Clay B."/>
            <person name="Brown D."/>
            <person name="John T."/>
            <person name="Oh Y."/>
            <person name="Young N."/>
            <person name="Fitzgerald M."/>
            <person name="Haas B.J."/>
            <person name="Zeng Q."/>
            <person name="Young S."/>
            <person name="Adiconis X."/>
            <person name="Fan L."/>
            <person name="Levin J.Z."/>
            <person name="Mitchell T.K."/>
            <person name="Okubara P.A."/>
            <person name="Farman M.L."/>
            <person name="Kohn L.M."/>
            <person name="Birren B."/>
            <person name="Ma L.-J."/>
            <person name="Dean R.A."/>
        </authorList>
    </citation>
    <scope>NUCLEOTIDE SEQUENCE</scope>
    <source>
        <strain evidence="2">R3-111a-1</strain>
    </source>
</reference>
<dbReference type="GO" id="GO:0030414">
    <property type="term" value="F:peptidase inhibitor activity"/>
    <property type="evidence" value="ECO:0007669"/>
    <property type="project" value="TreeGrafter"/>
</dbReference>